<comment type="caution">
    <text evidence="1">The sequence shown here is derived from an EMBL/GenBank/DDBJ whole genome shotgun (WGS) entry which is preliminary data.</text>
</comment>
<dbReference type="OrthoDB" id="5007363at2759"/>
<evidence type="ECO:0000313" key="1">
    <source>
        <dbReference type="EMBL" id="KAF4944514.1"/>
    </source>
</evidence>
<evidence type="ECO:0000313" key="2">
    <source>
        <dbReference type="Proteomes" id="UP000604273"/>
    </source>
</evidence>
<dbReference type="EMBL" id="JABFAI010000430">
    <property type="protein sequence ID" value="KAF4944514.1"/>
    <property type="molecule type" value="Genomic_DNA"/>
</dbReference>
<keyword evidence="2" id="KW-1185">Reference proteome</keyword>
<gene>
    <name evidence="1" type="ORF">FGADI_12632</name>
</gene>
<dbReference type="Proteomes" id="UP000604273">
    <property type="component" value="Unassembled WGS sequence"/>
</dbReference>
<proteinExistence type="predicted"/>
<sequence length="297" mass="33145">MVASELSNERIAEIQKAVGKPWTMSPDEYMARLKRETGSEDMLDQFLQKACKLDRELQRPSAEERLKQLTAVDFTDVAAISKHHFALTIDMVGRFDLGTDGEDAFAIATNSEALWTEEFLCSPSTSRSTDPDDRFAHPALISLNKGEVSRSHLGSEPSNTGTVTASAKPLPSLVMPIGQLQKKPKAKTNDFFLDTDYVLVIDAVTTSNPVWLIYDRNAQDDLGERRIVHPDKQPLVFKGLRKNLDAMQVFSSVQQWLDSYGNLDFAQMQKAMQETSITGPVKAQEIAISETDKLFCQ</sequence>
<reference evidence="1" key="2">
    <citation type="submission" date="2020-05" db="EMBL/GenBank/DDBJ databases">
        <authorList>
            <person name="Kim H.-S."/>
            <person name="Proctor R.H."/>
            <person name="Brown D.W."/>
        </authorList>
    </citation>
    <scope>NUCLEOTIDE SEQUENCE</scope>
    <source>
        <strain evidence="1">NRRL 45417</strain>
    </source>
</reference>
<reference evidence="1" key="1">
    <citation type="journal article" date="2020" name="BMC Genomics">
        <title>Correction to: Identification and distribution of gene clusters required for synthesis of sphingolipid metabolism inhibitors in diverse species of the filamentous fungus Fusarium.</title>
        <authorList>
            <person name="Kim H.S."/>
            <person name="Lohmar J.M."/>
            <person name="Busman M."/>
            <person name="Brown D.W."/>
            <person name="Naumann T.A."/>
            <person name="Divon H.H."/>
            <person name="Lysoe E."/>
            <person name="Uhlig S."/>
            <person name="Proctor R.H."/>
        </authorList>
    </citation>
    <scope>NUCLEOTIDE SEQUENCE</scope>
    <source>
        <strain evidence="1">NRRL 45417</strain>
    </source>
</reference>
<protein>
    <submittedName>
        <fullName evidence="1">Uncharacterized protein</fullName>
    </submittedName>
</protein>
<organism evidence="1 2">
    <name type="scientific">Fusarium gaditjirri</name>
    <dbReference type="NCBI Taxonomy" id="282569"/>
    <lineage>
        <taxon>Eukaryota</taxon>
        <taxon>Fungi</taxon>
        <taxon>Dikarya</taxon>
        <taxon>Ascomycota</taxon>
        <taxon>Pezizomycotina</taxon>
        <taxon>Sordariomycetes</taxon>
        <taxon>Hypocreomycetidae</taxon>
        <taxon>Hypocreales</taxon>
        <taxon>Nectriaceae</taxon>
        <taxon>Fusarium</taxon>
        <taxon>Fusarium nisikadoi species complex</taxon>
    </lineage>
</organism>
<name>A0A8H4SRK4_9HYPO</name>
<accession>A0A8H4SRK4</accession>
<dbReference type="AlphaFoldDB" id="A0A8H4SRK4"/>